<dbReference type="InterPro" id="IPR029058">
    <property type="entry name" value="AB_hydrolase_fold"/>
</dbReference>
<evidence type="ECO:0000259" key="2">
    <source>
        <dbReference type="Pfam" id="PF06057"/>
    </source>
</evidence>
<keyword evidence="4" id="KW-1185">Reference proteome</keyword>
<evidence type="ECO:0000313" key="3">
    <source>
        <dbReference type="EMBL" id="CDX11835.1"/>
    </source>
</evidence>
<dbReference type="PIRSF" id="PIRSF029063">
    <property type="entry name" value="IV_sec_VirJ"/>
    <property type="match status" value="1"/>
</dbReference>
<dbReference type="AlphaFoldDB" id="A0A090DA06"/>
<keyword evidence="1" id="KW-0732">Signal</keyword>
<reference evidence="4" key="1">
    <citation type="submission" date="2014-08" db="EMBL/GenBank/DDBJ databases">
        <authorList>
            <person name="Moulin L."/>
        </authorList>
    </citation>
    <scope>NUCLEOTIDE SEQUENCE [LARGE SCALE GENOMIC DNA]</scope>
</reference>
<evidence type="ECO:0000256" key="1">
    <source>
        <dbReference type="SAM" id="SignalP"/>
    </source>
</evidence>
<feature type="chain" id="PRO_5001853751" evidence="1">
    <location>
        <begin position="23"/>
        <end position="448"/>
    </location>
</feature>
<dbReference type="Proteomes" id="UP000045285">
    <property type="component" value="Unassembled WGS sequence"/>
</dbReference>
<dbReference type="Pfam" id="PF06057">
    <property type="entry name" value="VirJ"/>
    <property type="match status" value="1"/>
</dbReference>
<feature type="signal peptide" evidence="1">
    <location>
        <begin position="1"/>
        <end position="22"/>
    </location>
</feature>
<name>A0A090DA06_MESPL</name>
<dbReference type="EMBL" id="CCMZ01000003">
    <property type="protein sequence ID" value="CDX11835.1"/>
    <property type="molecule type" value="Genomic_DNA"/>
</dbReference>
<protein>
    <submittedName>
        <fullName evidence="3">Virulence factor family protein</fullName>
    </submittedName>
</protein>
<dbReference type="SUPFAM" id="SSF53474">
    <property type="entry name" value="alpha/beta-Hydrolases"/>
    <property type="match status" value="2"/>
</dbReference>
<gene>
    <name evidence="3" type="ORF">MPL3356_110189</name>
</gene>
<organism evidence="3 4">
    <name type="scientific">Mesorhizobium plurifarium</name>
    <dbReference type="NCBI Taxonomy" id="69974"/>
    <lineage>
        <taxon>Bacteria</taxon>
        <taxon>Pseudomonadati</taxon>
        <taxon>Pseudomonadota</taxon>
        <taxon>Alphaproteobacteria</taxon>
        <taxon>Hyphomicrobiales</taxon>
        <taxon>Phyllobacteriaceae</taxon>
        <taxon>Mesorhizobium</taxon>
    </lineage>
</organism>
<evidence type="ECO:0000313" key="4">
    <source>
        <dbReference type="Proteomes" id="UP000045285"/>
    </source>
</evidence>
<dbReference type="InterPro" id="IPR011225">
    <property type="entry name" value="IV_sec_VirJ"/>
</dbReference>
<accession>A0A090DA06</accession>
<dbReference type="InterPro" id="IPR010333">
    <property type="entry name" value="VirJ"/>
</dbReference>
<dbReference type="Gene3D" id="3.40.50.1820">
    <property type="entry name" value="alpha/beta hydrolase"/>
    <property type="match status" value="2"/>
</dbReference>
<sequence length="448" mass="46994">MNKLAFLVSAALAILAPTPSLAIEGGRYGDVHLVVPEGPIQGYVVLFSDQGGWSDANQAALAALGRQGALAVGVDTKTYLARLADEKEPCHNLVGDVETLSRRLQREHSGLQYHFPILAGVDAGGTLAAAILAQAPVNTVAGAVSVDPSVVLPSERPLCAGAPSSPQPGGYAYGPSKVLQGFWSIGFTAAEPKEARAYFASLASAGTPMSVQSVDGIATDTVTSLVKAHFAAGDTSGISALPLIELPALNPNGLLAIVLSGDGGWRDLDKTIAEELQSRGVSVVGWDSVRYFWKKKSPEQTAADLTAVIKAYEEKWHTKDVALVGYSFGAGVLPFVYNDLAKGIKQRIAQISLLGFANAADWEIQVAGWLGAAPSSEAVPVAPAIAQVPAKLLQCFYGNEETDTFCQALSSRGVEVIKTTGGHHFDGNYARLAQQILDGFNRRVAAKM</sequence>
<feature type="domain" description="Bacterial virulence" evidence="2">
    <location>
        <begin position="255"/>
        <end position="443"/>
    </location>
</feature>
<proteinExistence type="predicted"/>
<dbReference type="ESTHER" id="mespl-a0a090da06">
    <property type="family name" value="VirJ"/>
</dbReference>